<dbReference type="AlphaFoldDB" id="A0A0G4N560"/>
<dbReference type="GO" id="GO:0006516">
    <property type="term" value="P:glycoprotein catabolic process"/>
    <property type="evidence" value="ECO:0007669"/>
    <property type="project" value="TreeGrafter"/>
</dbReference>
<dbReference type="Gene3D" id="3.20.20.80">
    <property type="entry name" value="Glycosidases"/>
    <property type="match status" value="1"/>
</dbReference>
<proteinExistence type="predicted"/>
<protein>
    <recommendedName>
        <fullName evidence="4">Glycoside hydrolase family 2 catalytic domain-containing protein</fullName>
    </recommendedName>
</protein>
<feature type="non-terminal residue" evidence="2">
    <location>
        <position position="107"/>
    </location>
</feature>
<accession>A0A0G4N560</accession>
<keyword evidence="1" id="KW-0378">Hydrolase</keyword>
<dbReference type="SUPFAM" id="SSF51445">
    <property type="entry name" value="(Trans)glycosidases"/>
    <property type="match status" value="1"/>
</dbReference>
<keyword evidence="3" id="KW-1185">Reference proteome</keyword>
<dbReference type="STRING" id="100787.A0A0G4N560"/>
<dbReference type="PANTHER" id="PTHR43730">
    <property type="entry name" value="BETA-MANNOSIDASE"/>
    <property type="match status" value="1"/>
</dbReference>
<dbReference type="GO" id="GO:0004567">
    <property type="term" value="F:beta-mannosidase activity"/>
    <property type="evidence" value="ECO:0007669"/>
    <property type="project" value="TreeGrafter"/>
</dbReference>
<evidence type="ECO:0000313" key="2">
    <source>
        <dbReference type="EMBL" id="CRK41602.1"/>
    </source>
</evidence>
<dbReference type="InterPro" id="IPR017853">
    <property type="entry name" value="GH"/>
</dbReference>
<gene>
    <name evidence="2" type="ORF">BN1708_016879</name>
</gene>
<dbReference type="Proteomes" id="UP000044602">
    <property type="component" value="Unassembled WGS sequence"/>
</dbReference>
<keyword evidence="1" id="KW-0326">Glycosidase</keyword>
<sequence length="107" mass="12581">MVRVWGGGIYEEQAFYDVCDELGILVWHDFMFGCGNYPAWPALLDSIKREAEENVKLLRHHPSIVIWAGNNEDYQFAESENLTYDINDKDPDSWLKTDFPARYIYEK</sequence>
<evidence type="ECO:0008006" key="4">
    <source>
        <dbReference type="Google" id="ProtNLM"/>
    </source>
</evidence>
<organism evidence="2 3">
    <name type="scientific">Verticillium longisporum</name>
    <name type="common">Verticillium dahliae var. longisporum</name>
    <dbReference type="NCBI Taxonomy" id="100787"/>
    <lineage>
        <taxon>Eukaryota</taxon>
        <taxon>Fungi</taxon>
        <taxon>Dikarya</taxon>
        <taxon>Ascomycota</taxon>
        <taxon>Pezizomycotina</taxon>
        <taxon>Sordariomycetes</taxon>
        <taxon>Hypocreomycetidae</taxon>
        <taxon>Glomerellales</taxon>
        <taxon>Plectosphaerellaceae</taxon>
        <taxon>Verticillium</taxon>
    </lineage>
</organism>
<evidence type="ECO:0000256" key="1">
    <source>
        <dbReference type="ARBA" id="ARBA00023295"/>
    </source>
</evidence>
<name>A0A0G4N560_VERLO</name>
<evidence type="ECO:0000313" key="3">
    <source>
        <dbReference type="Proteomes" id="UP000044602"/>
    </source>
</evidence>
<dbReference type="InterPro" id="IPR050887">
    <property type="entry name" value="Beta-mannosidase_GH2"/>
</dbReference>
<dbReference type="PANTHER" id="PTHR43730:SF1">
    <property type="entry name" value="BETA-MANNOSIDASE"/>
    <property type="match status" value="1"/>
</dbReference>
<reference evidence="3" key="1">
    <citation type="submission" date="2015-05" db="EMBL/GenBank/DDBJ databases">
        <authorList>
            <person name="Fogelqvist Johan"/>
        </authorList>
    </citation>
    <scope>NUCLEOTIDE SEQUENCE [LARGE SCALE GENOMIC DNA]</scope>
</reference>
<dbReference type="EMBL" id="CVQH01026973">
    <property type="protein sequence ID" value="CRK41602.1"/>
    <property type="molecule type" value="Genomic_DNA"/>
</dbReference>